<dbReference type="Pfam" id="PF01636">
    <property type="entry name" value="APH"/>
    <property type="match status" value="1"/>
</dbReference>
<dbReference type="Gene3D" id="3.90.1200.10">
    <property type="match status" value="1"/>
</dbReference>
<dbReference type="GeneID" id="64625557"/>
<feature type="non-terminal residue" evidence="2">
    <location>
        <position position="1"/>
    </location>
</feature>
<dbReference type="RefSeq" id="XP_041188871.1">
    <property type="nucleotide sequence ID" value="XM_041331540.1"/>
</dbReference>
<evidence type="ECO:0000313" key="3">
    <source>
        <dbReference type="Proteomes" id="UP000807769"/>
    </source>
</evidence>
<proteinExistence type="predicted"/>
<evidence type="ECO:0000313" key="2">
    <source>
        <dbReference type="EMBL" id="KAG1808879.1"/>
    </source>
</evidence>
<dbReference type="PANTHER" id="PTHR21310:SF58">
    <property type="entry name" value="AMINOGLYCOSIDE PHOSPHOTRANSFERASE DOMAIN-CONTAINING PROTEIN"/>
    <property type="match status" value="1"/>
</dbReference>
<dbReference type="AlphaFoldDB" id="A0A9P7E1G9"/>
<keyword evidence="3" id="KW-1185">Reference proteome</keyword>
<reference evidence="2" key="1">
    <citation type="journal article" date="2020" name="New Phytol.">
        <title>Comparative genomics reveals dynamic genome evolution in host specialist ectomycorrhizal fungi.</title>
        <authorList>
            <person name="Lofgren L.A."/>
            <person name="Nguyen N.H."/>
            <person name="Vilgalys R."/>
            <person name="Ruytinx J."/>
            <person name="Liao H.L."/>
            <person name="Branco S."/>
            <person name="Kuo A."/>
            <person name="LaButti K."/>
            <person name="Lipzen A."/>
            <person name="Andreopoulos W."/>
            <person name="Pangilinan J."/>
            <person name="Riley R."/>
            <person name="Hundley H."/>
            <person name="Na H."/>
            <person name="Barry K."/>
            <person name="Grigoriev I.V."/>
            <person name="Stajich J.E."/>
            <person name="Kennedy P.G."/>
        </authorList>
    </citation>
    <scope>NUCLEOTIDE SEQUENCE</scope>
    <source>
        <strain evidence="2">MN1</strain>
    </source>
</reference>
<accession>A0A9P7E1G9</accession>
<organism evidence="2 3">
    <name type="scientific">Suillus subaureus</name>
    <dbReference type="NCBI Taxonomy" id="48587"/>
    <lineage>
        <taxon>Eukaryota</taxon>
        <taxon>Fungi</taxon>
        <taxon>Dikarya</taxon>
        <taxon>Basidiomycota</taxon>
        <taxon>Agaricomycotina</taxon>
        <taxon>Agaricomycetes</taxon>
        <taxon>Agaricomycetidae</taxon>
        <taxon>Boletales</taxon>
        <taxon>Suillineae</taxon>
        <taxon>Suillaceae</taxon>
        <taxon>Suillus</taxon>
    </lineage>
</organism>
<protein>
    <recommendedName>
        <fullName evidence="1">Aminoglycoside phosphotransferase domain-containing protein</fullName>
    </recommendedName>
</protein>
<dbReference type="InterPro" id="IPR011009">
    <property type="entry name" value="Kinase-like_dom_sf"/>
</dbReference>
<dbReference type="EMBL" id="JABBWG010000036">
    <property type="protein sequence ID" value="KAG1808879.1"/>
    <property type="molecule type" value="Genomic_DNA"/>
</dbReference>
<dbReference type="PANTHER" id="PTHR21310">
    <property type="entry name" value="AMINOGLYCOSIDE PHOSPHOTRANSFERASE-RELATED-RELATED"/>
    <property type="match status" value="1"/>
</dbReference>
<gene>
    <name evidence="2" type="ORF">BJ212DRAFT_1280120</name>
</gene>
<feature type="domain" description="Aminoglycoside phosphotransferase" evidence="1">
    <location>
        <begin position="128"/>
        <end position="186"/>
    </location>
</feature>
<evidence type="ECO:0000259" key="1">
    <source>
        <dbReference type="Pfam" id="PF01636"/>
    </source>
</evidence>
<dbReference type="Proteomes" id="UP000807769">
    <property type="component" value="Unassembled WGS sequence"/>
</dbReference>
<dbReference type="SUPFAM" id="SSF56112">
    <property type="entry name" value="Protein kinase-like (PK-like)"/>
    <property type="match status" value="1"/>
</dbReference>
<name>A0A9P7E1G9_9AGAM</name>
<sequence>LTIPHYINSTSCQDRGYLVTTWVEGDCICDVWDDLTASDKERLVHDLHHQLGSMRHQTWTYEPCTICDASGGPIEDPCIPWVAGENLQTFLSSQAFAVEVWVGLDLPRNCNTLQPLIQPVIKCDGVSIVFSHGDLLPRNMIFLGGLNHWQSGRERICIIDWEYTGWMPNYWDALKAMWMQWEPDTEWLQIMWMVFPDCIEELETDWQW</sequence>
<dbReference type="InterPro" id="IPR051678">
    <property type="entry name" value="AGP_Transferase"/>
</dbReference>
<dbReference type="OrthoDB" id="5404599at2759"/>
<comment type="caution">
    <text evidence="2">The sequence shown here is derived from an EMBL/GenBank/DDBJ whole genome shotgun (WGS) entry which is preliminary data.</text>
</comment>
<dbReference type="InterPro" id="IPR002575">
    <property type="entry name" value="Aminoglycoside_PTrfase"/>
</dbReference>